<evidence type="ECO:0000313" key="1">
    <source>
        <dbReference type="EMBL" id="KAK8953526.1"/>
    </source>
</evidence>
<organism evidence="1 2">
    <name type="scientific">Platanthera guangdongensis</name>
    <dbReference type="NCBI Taxonomy" id="2320717"/>
    <lineage>
        <taxon>Eukaryota</taxon>
        <taxon>Viridiplantae</taxon>
        <taxon>Streptophyta</taxon>
        <taxon>Embryophyta</taxon>
        <taxon>Tracheophyta</taxon>
        <taxon>Spermatophyta</taxon>
        <taxon>Magnoliopsida</taxon>
        <taxon>Liliopsida</taxon>
        <taxon>Asparagales</taxon>
        <taxon>Orchidaceae</taxon>
        <taxon>Orchidoideae</taxon>
        <taxon>Orchideae</taxon>
        <taxon>Orchidinae</taxon>
        <taxon>Platanthera</taxon>
    </lineage>
</organism>
<keyword evidence="2" id="KW-1185">Reference proteome</keyword>
<reference evidence="1 2" key="1">
    <citation type="journal article" date="2022" name="Nat. Plants">
        <title>Genomes of leafy and leafless Platanthera orchids illuminate the evolution of mycoheterotrophy.</title>
        <authorList>
            <person name="Li M.H."/>
            <person name="Liu K.W."/>
            <person name="Li Z."/>
            <person name="Lu H.C."/>
            <person name="Ye Q.L."/>
            <person name="Zhang D."/>
            <person name="Wang J.Y."/>
            <person name="Li Y.F."/>
            <person name="Zhong Z.M."/>
            <person name="Liu X."/>
            <person name="Yu X."/>
            <person name="Liu D.K."/>
            <person name="Tu X.D."/>
            <person name="Liu B."/>
            <person name="Hao Y."/>
            <person name="Liao X.Y."/>
            <person name="Jiang Y.T."/>
            <person name="Sun W.H."/>
            <person name="Chen J."/>
            <person name="Chen Y.Q."/>
            <person name="Ai Y."/>
            <person name="Zhai J.W."/>
            <person name="Wu S.S."/>
            <person name="Zhou Z."/>
            <person name="Hsiao Y.Y."/>
            <person name="Wu W.L."/>
            <person name="Chen Y.Y."/>
            <person name="Lin Y.F."/>
            <person name="Hsu J.L."/>
            <person name="Li C.Y."/>
            <person name="Wang Z.W."/>
            <person name="Zhao X."/>
            <person name="Zhong W.Y."/>
            <person name="Ma X.K."/>
            <person name="Ma L."/>
            <person name="Huang J."/>
            <person name="Chen G.Z."/>
            <person name="Huang M.Z."/>
            <person name="Huang L."/>
            <person name="Peng D.H."/>
            <person name="Luo Y.B."/>
            <person name="Zou S.Q."/>
            <person name="Chen S.P."/>
            <person name="Lan S."/>
            <person name="Tsai W.C."/>
            <person name="Van de Peer Y."/>
            <person name="Liu Z.J."/>
        </authorList>
    </citation>
    <scope>NUCLEOTIDE SEQUENCE [LARGE SCALE GENOMIC DNA]</scope>
    <source>
        <strain evidence="1">Lor288</strain>
    </source>
</reference>
<accession>A0ABR2LZ77</accession>
<dbReference type="EMBL" id="JBBWWR010000014">
    <property type="protein sequence ID" value="KAK8953526.1"/>
    <property type="molecule type" value="Genomic_DNA"/>
</dbReference>
<sequence length="67" mass="7452">MASRLSERRSAICNSAEELVGARMMKVGREGIAVARKGAEAEDWGFSFRVATKFKKTSIFFKKMGYG</sequence>
<protein>
    <submittedName>
        <fullName evidence="1">Uncharacterized protein</fullName>
    </submittedName>
</protein>
<evidence type="ECO:0000313" key="2">
    <source>
        <dbReference type="Proteomes" id="UP001412067"/>
    </source>
</evidence>
<dbReference type="Proteomes" id="UP001412067">
    <property type="component" value="Unassembled WGS sequence"/>
</dbReference>
<gene>
    <name evidence="1" type="ORF">KSP40_PGU000063</name>
</gene>
<comment type="caution">
    <text evidence="1">The sequence shown here is derived from an EMBL/GenBank/DDBJ whole genome shotgun (WGS) entry which is preliminary data.</text>
</comment>
<name>A0ABR2LZ77_9ASPA</name>
<proteinExistence type="predicted"/>